<keyword evidence="2" id="KW-0238">DNA-binding</keyword>
<dbReference type="PRINTS" id="PR00040">
    <property type="entry name" value="HTHMERR"/>
</dbReference>
<proteinExistence type="predicted"/>
<dbReference type="CDD" id="cd04785">
    <property type="entry name" value="HTH_CadR-PbrR-like"/>
    <property type="match status" value="1"/>
</dbReference>
<dbReference type="InterPro" id="IPR047057">
    <property type="entry name" value="MerR_fam"/>
</dbReference>
<evidence type="ECO:0000256" key="3">
    <source>
        <dbReference type="ARBA" id="ARBA00023163"/>
    </source>
</evidence>
<keyword evidence="1" id="KW-0805">Transcription regulation</keyword>
<sequence>MTLTIGDLARAAGVKVETVRYYERIGLLPTPPRTAGNYRAYGEAERGRLAFIRRARELGFPIDQVRTLLDLADQRDQSCATVDTLAHAHLAVVERKIADLQALGRELSGMIDQCGRGAIADCRIIAALAPDT</sequence>
<dbReference type="Gene3D" id="1.10.1660.10">
    <property type="match status" value="1"/>
</dbReference>
<dbReference type="PANTHER" id="PTHR30204:SF92">
    <property type="entry name" value="HTH-TYPE TRANSCRIPTIONAL REGULATOR ZNTR"/>
    <property type="match status" value="1"/>
</dbReference>
<feature type="domain" description="HTH merR-type" evidence="4">
    <location>
        <begin position="2"/>
        <end position="71"/>
    </location>
</feature>
<accession>A0AB39KUW3</accession>
<name>A0AB39KUW3_9CAUL</name>
<evidence type="ECO:0000259" key="4">
    <source>
        <dbReference type="PROSITE" id="PS50937"/>
    </source>
</evidence>
<protein>
    <submittedName>
        <fullName evidence="5">Helix-turn-helix domain-containing protein</fullName>
    </submittedName>
</protein>
<dbReference type="Pfam" id="PF09278">
    <property type="entry name" value="MerR-DNA-bind"/>
    <property type="match status" value="1"/>
</dbReference>
<dbReference type="GO" id="GO:0003700">
    <property type="term" value="F:DNA-binding transcription factor activity"/>
    <property type="evidence" value="ECO:0007669"/>
    <property type="project" value="InterPro"/>
</dbReference>
<dbReference type="InterPro" id="IPR000551">
    <property type="entry name" value="MerR-type_HTH_dom"/>
</dbReference>
<dbReference type="PROSITE" id="PS00552">
    <property type="entry name" value="HTH_MERR_1"/>
    <property type="match status" value="1"/>
</dbReference>
<evidence type="ECO:0000256" key="2">
    <source>
        <dbReference type="ARBA" id="ARBA00023125"/>
    </source>
</evidence>
<dbReference type="SUPFAM" id="SSF46955">
    <property type="entry name" value="Putative DNA-binding domain"/>
    <property type="match status" value="1"/>
</dbReference>
<dbReference type="SMART" id="SM00422">
    <property type="entry name" value="HTH_MERR"/>
    <property type="match status" value="1"/>
</dbReference>
<dbReference type="EMBL" id="CP158375">
    <property type="protein sequence ID" value="XDO97589.1"/>
    <property type="molecule type" value="Genomic_DNA"/>
</dbReference>
<dbReference type="PANTHER" id="PTHR30204">
    <property type="entry name" value="REDOX-CYCLING DRUG-SENSING TRANSCRIPTIONAL ACTIVATOR SOXR"/>
    <property type="match status" value="1"/>
</dbReference>
<organism evidence="5">
    <name type="scientific">Caulobacter sp. 73W</name>
    <dbReference type="NCBI Taxonomy" id="3161137"/>
    <lineage>
        <taxon>Bacteria</taxon>
        <taxon>Pseudomonadati</taxon>
        <taxon>Pseudomonadota</taxon>
        <taxon>Alphaproteobacteria</taxon>
        <taxon>Caulobacterales</taxon>
        <taxon>Caulobacteraceae</taxon>
        <taxon>Caulobacter</taxon>
    </lineage>
</organism>
<dbReference type="InterPro" id="IPR015358">
    <property type="entry name" value="Tscrpt_reg_MerR_DNA-bd"/>
</dbReference>
<evidence type="ECO:0000256" key="1">
    <source>
        <dbReference type="ARBA" id="ARBA00023015"/>
    </source>
</evidence>
<gene>
    <name evidence="5" type="ORF">ABOZ73_03975</name>
</gene>
<evidence type="ECO:0000313" key="5">
    <source>
        <dbReference type="EMBL" id="XDO97589.1"/>
    </source>
</evidence>
<dbReference type="PROSITE" id="PS50937">
    <property type="entry name" value="HTH_MERR_2"/>
    <property type="match status" value="1"/>
</dbReference>
<keyword evidence="3" id="KW-0804">Transcription</keyword>
<reference evidence="5" key="1">
    <citation type="submission" date="2024-06" db="EMBL/GenBank/DDBJ databases">
        <title>Caulobacter inopinatus, sp. nov.</title>
        <authorList>
            <person name="Donachie S.P."/>
        </authorList>
    </citation>
    <scope>NUCLEOTIDE SEQUENCE</scope>
    <source>
        <strain evidence="5">73W</strain>
    </source>
</reference>
<dbReference type="AlphaFoldDB" id="A0AB39KUW3"/>
<dbReference type="InterPro" id="IPR009061">
    <property type="entry name" value="DNA-bd_dom_put_sf"/>
</dbReference>
<dbReference type="GO" id="GO:0003677">
    <property type="term" value="F:DNA binding"/>
    <property type="evidence" value="ECO:0007669"/>
    <property type="project" value="UniProtKB-KW"/>
</dbReference>
<dbReference type="Pfam" id="PF00376">
    <property type="entry name" value="MerR"/>
    <property type="match status" value="1"/>
</dbReference>
<dbReference type="RefSeq" id="WP_369060913.1">
    <property type="nucleotide sequence ID" value="NZ_CP158375.1"/>
</dbReference>